<gene>
    <name evidence="1" type="ORF">METZ01_LOCUS19966</name>
</gene>
<reference evidence="1" key="1">
    <citation type="submission" date="2018-05" db="EMBL/GenBank/DDBJ databases">
        <authorList>
            <person name="Lanie J.A."/>
            <person name="Ng W.-L."/>
            <person name="Kazmierczak K.M."/>
            <person name="Andrzejewski T.M."/>
            <person name="Davidsen T.M."/>
            <person name="Wayne K.J."/>
            <person name="Tettelin H."/>
            <person name="Glass J.I."/>
            <person name="Rusch D."/>
            <person name="Podicherti R."/>
            <person name="Tsui H.-C.T."/>
            <person name="Winkler M.E."/>
        </authorList>
    </citation>
    <scope>NUCLEOTIDE SEQUENCE</scope>
</reference>
<accession>A0A381PJB1</accession>
<dbReference type="PANTHER" id="PTHR11669:SF8">
    <property type="entry name" value="DNA POLYMERASE III SUBUNIT DELTA"/>
    <property type="match status" value="1"/>
</dbReference>
<evidence type="ECO:0000313" key="1">
    <source>
        <dbReference type="EMBL" id="SUZ67112.1"/>
    </source>
</evidence>
<sequence>MVIPGSSDFYLNLFKSSKIDQKEYQEWSHYWREKLLFPLKKIKLSNSQNIPLIVLKNLKQNIFFKSDSKKVIIIFDAHYLSQGSAESANALLKILEEPPQNTSFILVTDFIKNLPSTIQSRCQFINVPKISNTNLKNYLKRTGDFEFEILSFLSDNDLGLIDIFSNFSKKSVIDMIEKYIKCIEYDNSEAVVMFCEEMLLDFNTNRQKLYFNFHLIKKWLEHTDQIKKSIEPKFEWNDFSNASKDFMTNHNNCDLIMLAKEIEYFLGNIASNTSPKLSLMNMVINSHNYLN</sequence>
<dbReference type="InterPro" id="IPR050238">
    <property type="entry name" value="DNA_Rep/Repair_Clamp_Loader"/>
</dbReference>
<dbReference type="EMBL" id="UINC01001003">
    <property type="protein sequence ID" value="SUZ67112.1"/>
    <property type="molecule type" value="Genomic_DNA"/>
</dbReference>
<dbReference type="GO" id="GO:0006261">
    <property type="term" value="P:DNA-templated DNA replication"/>
    <property type="evidence" value="ECO:0007669"/>
    <property type="project" value="TreeGrafter"/>
</dbReference>
<dbReference type="Gene3D" id="3.40.50.300">
    <property type="entry name" value="P-loop containing nucleotide triphosphate hydrolases"/>
    <property type="match status" value="1"/>
</dbReference>
<proteinExistence type="predicted"/>
<dbReference type="InterPro" id="IPR027417">
    <property type="entry name" value="P-loop_NTPase"/>
</dbReference>
<dbReference type="Pfam" id="PF13177">
    <property type="entry name" value="DNA_pol3_delta2"/>
    <property type="match status" value="1"/>
</dbReference>
<protein>
    <recommendedName>
        <fullName evidence="2">DNA polymerase III delta N-terminal domain-containing protein</fullName>
    </recommendedName>
</protein>
<evidence type="ECO:0008006" key="2">
    <source>
        <dbReference type="Google" id="ProtNLM"/>
    </source>
</evidence>
<dbReference type="PANTHER" id="PTHR11669">
    <property type="entry name" value="REPLICATION FACTOR C / DNA POLYMERASE III GAMMA-TAU SUBUNIT"/>
    <property type="match status" value="1"/>
</dbReference>
<dbReference type="SUPFAM" id="SSF52540">
    <property type="entry name" value="P-loop containing nucleoside triphosphate hydrolases"/>
    <property type="match status" value="1"/>
</dbReference>
<dbReference type="AlphaFoldDB" id="A0A381PJB1"/>
<name>A0A381PJB1_9ZZZZ</name>
<organism evidence="1">
    <name type="scientific">marine metagenome</name>
    <dbReference type="NCBI Taxonomy" id="408172"/>
    <lineage>
        <taxon>unclassified sequences</taxon>
        <taxon>metagenomes</taxon>
        <taxon>ecological metagenomes</taxon>
    </lineage>
</organism>